<accession>A0A078FJR0</accession>
<keyword evidence="2" id="KW-1185">Reference proteome</keyword>
<protein>
    <submittedName>
        <fullName evidence="1">BnaA06g20060D protein</fullName>
    </submittedName>
</protein>
<reference evidence="1 2" key="1">
    <citation type="journal article" date="2014" name="Science">
        <title>Plant genetics. Early allopolyploid evolution in the post-Neolithic Brassica napus oilseed genome.</title>
        <authorList>
            <person name="Chalhoub B."/>
            <person name="Denoeud F."/>
            <person name="Liu S."/>
            <person name="Parkin I.A."/>
            <person name="Tang H."/>
            <person name="Wang X."/>
            <person name="Chiquet J."/>
            <person name="Belcram H."/>
            <person name="Tong C."/>
            <person name="Samans B."/>
            <person name="Correa M."/>
            <person name="Da Silva C."/>
            <person name="Just J."/>
            <person name="Falentin C."/>
            <person name="Koh C.S."/>
            <person name="Le Clainche I."/>
            <person name="Bernard M."/>
            <person name="Bento P."/>
            <person name="Noel B."/>
            <person name="Labadie K."/>
            <person name="Alberti A."/>
            <person name="Charles M."/>
            <person name="Arnaud D."/>
            <person name="Guo H."/>
            <person name="Daviaud C."/>
            <person name="Alamery S."/>
            <person name="Jabbari K."/>
            <person name="Zhao M."/>
            <person name="Edger P.P."/>
            <person name="Chelaifa H."/>
            <person name="Tack D."/>
            <person name="Lassalle G."/>
            <person name="Mestiri I."/>
            <person name="Schnel N."/>
            <person name="Le Paslier M.C."/>
            <person name="Fan G."/>
            <person name="Renault V."/>
            <person name="Bayer P.E."/>
            <person name="Golicz A.A."/>
            <person name="Manoli S."/>
            <person name="Lee T.H."/>
            <person name="Thi V.H."/>
            <person name="Chalabi S."/>
            <person name="Hu Q."/>
            <person name="Fan C."/>
            <person name="Tollenaere R."/>
            <person name="Lu Y."/>
            <person name="Battail C."/>
            <person name="Shen J."/>
            <person name="Sidebottom C.H."/>
            <person name="Wang X."/>
            <person name="Canaguier A."/>
            <person name="Chauveau A."/>
            <person name="Berard A."/>
            <person name="Deniot G."/>
            <person name="Guan M."/>
            <person name="Liu Z."/>
            <person name="Sun F."/>
            <person name="Lim Y.P."/>
            <person name="Lyons E."/>
            <person name="Town C.D."/>
            <person name="Bancroft I."/>
            <person name="Wang X."/>
            <person name="Meng J."/>
            <person name="Ma J."/>
            <person name="Pires J.C."/>
            <person name="King G.J."/>
            <person name="Brunel D."/>
            <person name="Delourme R."/>
            <person name="Renard M."/>
            <person name="Aury J.M."/>
            <person name="Adams K.L."/>
            <person name="Batley J."/>
            <person name="Snowdon R.J."/>
            <person name="Tost J."/>
            <person name="Edwards D."/>
            <person name="Zhou Y."/>
            <person name="Hua W."/>
            <person name="Sharpe A.G."/>
            <person name="Paterson A.H."/>
            <person name="Guan C."/>
            <person name="Wincker P."/>
        </authorList>
    </citation>
    <scope>NUCLEOTIDE SEQUENCE [LARGE SCALE GENOMIC DNA]</scope>
    <source>
        <strain evidence="2">cv. Darmor-bzh</strain>
    </source>
</reference>
<gene>
    <name evidence="1" type="primary">BnaA06g20060D</name>
    <name evidence="1" type="ORF">GSBRNA2T00061475001</name>
</gene>
<proteinExistence type="predicted"/>
<name>A0A078FJR0_BRANA</name>
<dbReference type="Gramene" id="CDY12338">
    <property type="protein sequence ID" value="CDY12338"/>
    <property type="gene ID" value="GSBRNA2T00061475001"/>
</dbReference>
<evidence type="ECO:0000313" key="1">
    <source>
        <dbReference type="EMBL" id="CDY12338.1"/>
    </source>
</evidence>
<dbReference type="Proteomes" id="UP000028999">
    <property type="component" value="Unassembled WGS sequence"/>
</dbReference>
<organism evidence="1 2">
    <name type="scientific">Brassica napus</name>
    <name type="common">Rape</name>
    <dbReference type="NCBI Taxonomy" id="3708"/>
    <lineage>
        <taxon>Eukaryota</taxon>
        <taxon>Viridiplantae</taxon>
        <taxon>Streptophyta</taxon>
        <taxon>Embryophyta</taxon>
        <taxon>Tracheophyta</taxon>
        <taxon>Spermatophyta</taxon>
        <taxon>Magnoliopsida</taxon>
        <taxon>eudicotyledons</taxon>
        <taxon>Gunneridae</taxon>
        <taxon>Pentapetalae</taxon>
        <taxon>rosids</taxon>
        <taxon>malvids</taxon>
        <taxon>Brassicales</taxon>
        <taxon>Brassicaceae</taxon>
        <taxon>Brassiceae</taxon>
        <taxon>Brassica</taxon>
    </lineage>
</organism>
<dbReference type="PaxDb" id="3708-A0A078FJR0"/>
<dbReference type="AlphaFoldDB" id="A0A078FJR0"/>
<sequence>MKNKWTRGDEAIRSFVGTWFQIIKEDVDICFPAI</sequence>
<evidence type="ECO:0000313" key="2">
    <source>
        <dbReference type="Proteomes" id="UP000028999"/>
    </source>
</evidence>
<dbReference type="EMBL" id="LK032020">
    <property type="protein sequence ID" value="CDY12338.1"/>
    <property type="molecule type" value="Genomic_DNA"/>
</dbReference>